<organism evidence="2 3">
    <name type="scientific">Nicrophorus vespilloides</name>
    <name type="common">Boreal carrion beetle</name>
    <dbReference type="NCBI Taxonomy" id="110193"/>
    <lineage>
        <taxon>Eukaryota</taxon>
        <taxon>Metazoa</taxon>
        <taxon>Ecdysozoa</taxon>
        <taxon>Arthropoda</taxon>
        <taxon>Hexapoda</taxon>
        <taxon>Insecta</taxon>
        <taxon>Pterygota</taxon>
        <taxon>Neoptera</taxon>
        <taxon>Endopterygota</taxon>
        <taxon>Coleoptera</taxon>
        <taxon>Polyphaga</taxon>
        <taxon>Staphyliniformia</taxon>
        <taxon>Silphidae</taxon>
        <taxon>Nicrophorinae</taxon>
        <taxon>Nicrophorus</taxon>
    </lineage>
</organism>
<evidence type="ECO:0000256" key="1">
    <source>
        <dbReference type="SAM" id="Phobius"/>
    </source>
</evidence>
<evidence type="ECO:0000313" key="2">
    <source>
        <dbReference type="Proteomes" id="UP000695000"/>
    </source>
</evidence>
<proteinExistence type="predicted"/>
<dbReference type="RefSeq" id="XP_017779646.1">
    <property type="nucleotide sequence ID" value="XM_017924157.1"/>
</dbReference>
<gene>
    <name evidence="3" type="primary">LOC108564952</name>
</gene>
<name>A0ABM1MYJ6_NICVS</name>
<accession>A0ABM1MYJ6</accession>
<evidence type="ECO:0000313" key="3">
    <source>
        <dbReference type="RefSeq" id="XP_017779646.1"/>
    </source>
</evidence>
<keyword evidence="2" id="KW-1185">Reference proteome</keyword>
<sequence>MSLFKFEWLYKIVRRHSKPIPENRAQVWKSRLSIMYMVLAWNAFGVICYTFYKGRGDWAKHHGVSNSEGTPAQQWTRTLGIKDATVYRVKGFNLSRYEIHNDESDLKDKPMFGFQLENETTQSEDSETLTE</sequence>
<keyword evidence="1" id="KW-0472">Membrane</keyword>
<dbReference type="Proteomes" id="UP000695000">
    <property type="component" value="Unplaced"/>
</dbReference>
<reference evidence="3" key="1">
    <citation type="submission" date="2025-08" db="UniProtKB">
        <authorList>
            <consortium name="RefSeq"/>
        </authorList>
    </citation>
    <scope>IDENTIFICATION</scope>
    <source>
        <tissue evidence="3">Whole Larva</tissue>
    </source>
</reference>
<feature type="transmembrane region" description="Helical" evidence="1">
    <location>
        <begin position="34"/>
        <end position="52"/>
    </location>
</feature>
<keyword evidence="1" id="KW-1133">Transmembrane helix</keyword>
<dbReference type="GeneID" id="108564952"/>
<protein>
    <submittedName>
        <fullName evidence="3">Uncharacterized protein LOC108564952</fullName>
    </submittedName>
</protein>
<keyword evidence="1" id="KW-0812">Transmembrane</keyword>